<evidence type="ECO:0000256" key="6">
    <source>
        <dbReference type="SAM" id="Phobius"/>
    </source>
</evidence>
<sequence>MNNDHIHHGMGFSFNFLLMLCFLLVFVLYIFAAIVSNRHHKPWPLFRYFFWTIGVLSAGVAVIGPLANRAHIDFTAHMTGHLLLGMLAPLFLALAAPMTLVLRTLSVKSSRRLSRILKSGIFRILSDPLIASFLNVGGLYLLYTTNLYMMMQQSLALHIWVHLHVFLAGYIFTVSMVYFDLSPHRTSYIYRAIVFIIALAGHGILSKYIYSNPPSGVAAVQAENGGMLMYYGGDVIDVVIIIIFCFQWFKATHPRKSININKSTKQTADFVD</sequence>
<dbReference type="Pfam" id="PF09678">
    <property type="entry name" value="Caa3_CtaG"/>
    <property type="match status" value="1"/>
</dbReference>
<feature type="transmembrane region" description="Helical" evidence="6">
    <location>
        <begin position="188"/>
        <end position="210"/>
    </location>
</feature>
<feature type="transmembrane region" description="Helical" evidence="6">
    <location>
        <begin position="230"/>
        <end position="249"/>
    </location>
</feature>
<dbReference type="RefSeq" id="WP_166158771.1">
    <property type="nucleotide sequence ID" value="NZ_JAAOIW010000049.1"/>
</dbReference>
<evidence type="ECO:0000256" key="3">
    <source>
        <dbReference type="ARBA" id="ARBA00022692"/>
    </source>
</evidence>
<evidence type="ECO:0000256" key="4">
    <source>
        <dbReference type="ARBA" id="ARBA00022989"/>
    </source>
</evidence>
<evidence type="ECO:0000256" key="2">
    <source>
        <dbReference type="ARBA" id="ARBA00022475"/>
    </source>
</evidence>
<keyword evidence="2" id="KW-1003">Cell membrane</keyword>
<gene>
    <name evidence="7" type="ORF">G9U52_38720</name>
</gene>
<dbReference type="InterPro" id="IPR019108">
    <property type="entry name" value="Caa3_assmbl_CtaG-rel"/>
</dbReference>
<feature type="transmembrane region" description="Helical" evidence="6">
    <location>
        <begin position="155"/>
        <end position="181"/>
    </location>
</feature>
<keyword evidence="3 6" id="KW-0812">Transmembrane</keyword>
<evidence type="ECO:0000256" key="1">
    <source>
        <dbReference type="ARBA" id="ARBA00004651"/>
    </source>
</evidence>
<comment type="caution">
    <text evidence="7">The sequence shown here is derived from an EMBL/GenBank/DDBJ whole genome shotgun (WGS) entry which is preliminary data.</text>
</comment>
<protein>
    <submittedName>
        <fullName evidence="7">Cytochrome c oxidase assembly protein</fullName>
    </submittedName>
</protein>
<feature type="transmembrane region" description="Helical" evidence="6">
    <location>
        <begin position="48"/>
        <end position="67"/>
    </location>
</feature>
<evidence type="ECO:0000313" key="8">
    <source>
        <dbReference type="Proteomes" id="UP001165962"/>
    </source>
</evidence>
<evidence type="ECO:0000313" key="7">
    <source>
        <dbReference type="EMBL" id="NHN35615.1"/>
    </source>
</evidence>
<feature type="transmembrane region" description="Helical" evidence="6">
    <location>
        <begin position="12"/>
        <end position="36"/>
    </location>
</feature>
<keyword evidence="8" id="KW-1185">Reference proteome</keyword>
<feature type="transmembrane region" description="Helical" evidence="6">
    <location>
        <begin position="122"/>
        <end position="143"/>
    </location>
</feature>
<comment type="subcellular location">
    <subcellularLocation>
        <location evidence="1">Cell membrane</location>
        <topology evidence="1">Multi-pass membrane protein</topology>
    </subcellularLocation>
</comment>
<evidence type="ECO:0000256" key="5">
    <source>
        <dbReference type="ARBA" id="ARBA00023136"/>
    </source>
</evidence>
<accession>A0ABX0JGC4</accession>
<feature type="transmembrane region" description="Helical" evidence="6">
    <location>
        <begin position="79"/>
        <end position="102"/>
    </location>
</feature>
<organism evidence="7 8">
    <name type="scientific">Paenibacillus agricola</name>
    <dbReference type="NCBI Taxonomy" id="2716264"/>
    <lineage>
        <taxon>Bacteria</taxon>
        <taxon>Bacillati</taxon>
        <taxon>Bacillota</taxon>
        <taxon>Bacilli</taxon>
        <taxon>Bacillales</taxon>
        <taxon>Paenibacillaceae</taxon>
        <taxon>Paenibacillus</taxon>
    </lineage>
</organism>
<dbReference type="Proteomes" id="UP001165962">
    <property type="component" value="Unassembled WGS sequence"/>
</dbReference>
<name>A0ABX0JGC4_9BACL</name>
<proteinExistence type="predicted"/>
<keyword evidence="5 6" id="KW-0472">Membrane</keyword>
<reference evidence="7" key="1">
    <citation type="submission" date="2020-03" db="EMBL/GenBank/DDBJ databases">
        <title>Draft sequencing of Paenibacilllus sp. S3N08.</title>
        <authorList>
            <person name="Kim D.-U."/>
        </authorList>
    </citation>
    <scope>NUCLEOTIDE SEQUENCE</scope>
    <source>
        <strain evidence="7">S3N08</strain>
    </source>
</reference>
<dbReference type="EMBL" id="JAAOIW010000049">
    <property type="protein sequence ID" value="NHN35615.1"/>
    <property type="molecule type" value="Genomic_DNA"/>
</dbReference>
<keyword evidence="4 6" id="KW-1133">Transmembrane helix</keyword>